<sequence>MVDGTQRVRVNGLDFSCRLDGPEGAPWLVFSNSLLTDMRLWDPQVDAFAAGHRILRYDKRGHGGTEVPDAPASIRQLADDAAALMAHFGVERATFVGDSIGAATAMLLAARAEPRVAAVVPVDGQPASPPNGAQMWQERIDLAAREGMSAFAEVTLRRWFAPESFVQGNPAIGRVRAMIEATPEAGFVACARALQSYDIREDLPGIAVPVLMVAGAADGAIPGIMRGLTGVIPGSRFVELPGAGHLPGIEAPGPFNAVLGSFLEERAAV</sequence>
<accession>A0ABV6IPX1</accession>
<organism evidence="3 4">
    <name type="scientific">Muricoccus vinaceus</name>
    <dbReference type="NCBI Taxonomy" id="424704"/>
    <lineage>
        <taxon>Bacteria</taxon>
        <taxon>Pseudomonadati</taxon>
        <taxon>Pseudomonadota</taxon>
        <taxon>Alphaproteobacteria</taxon>
        <taxon>Acetobacterales</taxon>
        <taxon>Roseomonadaceae</taxon>
        <taxon>Muricoccus</taxon>
    </lineage>
</organism>
<feature type="domain" description="AB hydrolase-1" evidence="2">
    <location>
        <begin position="26"/>
        <end position="252"/>
    </location>
</feature>
<evidence type="ECO:0000313" key="4">
    <source>
        <dbReference type="Proteomes" id="UP001589789"/>
    </source>
</evidence>
<evidence type="ECO:0000313" key="3">
    <source>
        <dbReference type="EMBL" id="MFC0385372.1"/>
    </source>
</evidence>
<protein>
    <submittedName>
        <fullName evidence="3">Alpha/beta fold hydrolase</fullName>
    </submittedName>
</protein>
<dbReference type="Gene3D" id="3.40.50.1820">
    <property type="entry name" value="alpha/beta hydrolase"/>
    <property type="match status" value="1"/>
</dbReference>
<evidence type="ECO:0000256" key="1">
    <source>
        <dbReference type="ARBA" id="ARBA00022801"/>
    </source>
</evidence>
<keyword evidence="4" id="KW-1185">Reference proteome</keyword>
<dbReference type="InterPro" id="IPR050266">
    <property type="entry name" value="AB_hydrolase_sf"/>
</dbReference>
<comment type="caution">
    <text evidence="3">The sequence shown here is derived from an EMBL/GenBank/DDBJ whole genome shotgun (WGS) entry which is preliminary data.</text>
</comment>
<keyword evidence="1 3" id="KW-0378">Hydrolase</keyword>
<dbReference type="Proteomes" id="UP001589789">
    <property type="component" value="Unassembled WGS sequence"/>
</dbReference>
<dbReference type="EMBL" id="JBHLVZ010000005">
    <property type="protein sequence ID" value="MFC0385372.1"/>
    <property type="molecule type" value="Genomic_DNA"/>
</dbReference>
<gene>
    <name evidence="3" type="ORF">ACFFIC_07360</name>
</gene>
<dbReference type="PANTHER" id="PTHR43798">
    <property type="entry name" value="MONOACYLGLYCEROL LIPASE"/>
    <property type="match status" value="1"/>
</dbReference>
<dbReference type="GO" id="GO:0016787">
    <property type="term" value="F:hydrolase activity"/>
    <property type="evidence" value="ECO:0007669"/>
    <property type="project" value="UniProtKB-KW"/>
</dbReference>
<dbReference type="InterPro" id="IPR000073">
    <property type="entry name" value="AB_hydrolase_1"/>
</dbReference>
<dbReference type="PANTHER" id="PTHR43798:SF31">
    <property type="entry name" value="AB HYDROLASE SUPERFAMILY PROTEIN YCLE"/>
    <property type="match status" value="1"/>
</dbReference>
<dbReference type="SUPFAM" id="SSF53474">
    <property type="entry name" value="alpha/beta-Hydrolases"/>
    <property type="match status" value="1"/>
</dbReference>
<evidence type="ECO:0000259" key="2">
    <source>
        <dbReference type="Pfam" id="PF00561"/>
    </source>
</evidence>
<dbReference type="InterPro" id="IPR029058">
    <property type="entry name" value="AB_hydrolase_fold"/>
</dbReference>
<reference evidence="3 4" key="1">
    <citation type="submission" date="2024-09" db="EMBL/GenBank/DDBJ databases">
        <authorList>
            <person name="Sun Q."/>
            <person name="Mori K."/>
        </authorList>
    </citation>
    <scope>NUCLEOTIDE SEQUENCE [LARGE SCALE GENOMIC DNA]</scope>
    <source>
        <strain evidence="3 4">CCM 7468</strain>
    </source>
</reference>
<name>A0ABV6IPX1_9PROT</name>
<dbReference type="Pfam" id="PF00561">
    <property type="entry name" value="Abhydrolase_1"/>
    <property type="match status" value="1"/>
</dbReference>
<dbReference type="RefSeq" id="WP_377049520.1">
    <property type="nucleotide sequence ID" value="NZ_JBHLVZ010000005.1"/>
</dbReference>
<proteinExistence type="predicted"/>